<dbReference type="OrthoDB" id="5561659at2759"/>
<protein>
    <submittedName>
        <fullName evidence="2">Uncharacterized protein</fullName>
    </submittedName>
</protein>
<dbReference type="EMBL" id="JAAAHW010000526">
    <property type="protein sequence ID" value="KAG0001468.1"/>
    <property type="molecule type" value="Genomic_DNA"/>
</dbReference>
<feature type="compositionally biased region" description="Basic and acidic residues" evidence="1">
    <location>
        <begin position="300"/>
        <end position="309"/>
    </location>
</feature>
<evidence type="ECO:0000256" key="1">
    <source>
        <dbReference type="SAM" id="MobiDB-lite"/>
    </source>
</evidence>
<feature type="region of interest" description="Disordered" evidence="1">
    <location>
        <begin position="146"/>
        <end position="246"/>
    </location>
</feature>
<name>A0A9P6MHN6_9FUNG</name>
<accession>A0A9P6MHN6</accession>
<feature type="compositionally biased region" description="Polar residues" evidence="1">
    <location>
        <begin position="152"/>
        <end position="179"/>
    </location>
</feature>
<gene>
    <name evidence="2" type="ORF">BGZ65_003456</name>
</gene>
<feature type="compositionally biased region" description="Polar residues" evidence="1">
    <location>
        <begin position="230"/>
        <end position="246"/>
    </location>
</feature>
<dbReference type="Proteomes" id="UP000749646">
    <property type="component" value="Unassembled WGS sequence"/>
</dbReference>
<feature type="compositionally biased region" description="Acidic residues" evidence="1">
    <location>
        <begin position="108"/>
        <end position="122"/>
    </location>
</feature>
<feature type="region of interest" description="Disordered" evidence="1">
    <location>
        <begin position="278"/>
        <end position="336"/>
    </location>
</feature>
<organism evidence="2 3">
    <name type="scientific">Modicella reniformis</name>
    <dbReference type="NCBI Taxonomy" id="1440133"/>
    <lineage>
        <taxon>Eukaryota</taxon>
        <taxon>Fungi</taxon>
        <taxon>Fungi incertae sedis</taxon>
        <taxon>Mucoromycota</taxon>
        <taxon>Mortierellomycotina</taxon>
        <taxon>Mortierellomycetes</taxon>
        <taxon>Mortierellales</taxon>
        <taxon>Mortierellaceae</taxon>
        <taxon>Modicella</taxon>
    </lineage>
</organism>
<keyword evidence="3" id="KW-1185">Reference proteome</keyword>
<reference evidence="2" key="1">
    <citation type="journal article" date="2020" name="Fungal Divers.">
        <title>Resolving the Mortierellaceae phylogeny through synthesis of multi-gene phylogenetics and phylogenomics.</title>
        <authorList>
            <person name="Vandepol N."/>
            <person name="Liber J."/>
            <person name="Desiro A."/>
            <person name="Na H."/>
            <person name="Kennedy M."/>
            <person name="Barry K."/>
            <person name="Grigoriev I.V."/>
            <person name="Miller A.N."/>
            <person name="O'Donnell K."/>
            <person name="Stajich J.E."/>
            <person name="Bonito G."/>
        </authorList>
    </citation>
    <scope>NUCLEOTIDE SEQUENCE</scope>
    <source>
        <strain evidence="2">MES-2147</strain>
    </source>
</reference>
<proteinExistence type="predicted"/>
<feature type="region of interest" description="Disordered" evidence="1">
    <location>
        <begin position="87"/>
        <end position="127"/>
    </location>
</feature>
<comment type="caution">
    <text evidence="2">The sequence shown here is derived from an EMBL/GenBank/DDBJ whole genome shotgun (WGS) entry which is preliminary data.</text>
</comment>
<sequence>MADNTFSKDVEEYSDRRLCFADGITTDFQSFHHAKGHQVLDMNDRLIGVASDRPSVVGDGSSGALKPTTAQTKKALTKDTGIVLSPRSQHLSRKMEKLKRQLRNTTSLEEEEEERLDNESSLEDGPFSLEFAAIEKKRKWWLEHDRGEETDPQSSDIQSSGPYSTGPLNNEFQSASPLKSTVDKAPDQETGETKAWYDLSTLDLEPQMTALAEDDHHSAQTEEPVESKGYLSSSPDPISGDTSYNTLSTKSLQKPIKNIFEHLALSLPQRPVTQPIRSRVDSHLQRKQKQTVSALPDPMRASDKHKEAILIESSDDDDECQALSTTKPRKGGTSER</sequence>
<evidence type="ECO:0000313" key="3">
    <source>
        <dbReference type="Proteomes" id="UP000749646"/>
    </source>
</evidence>
<dbReference type="AlphaFoldDB" id="A0A9P6MHN6"/>
<evidence type="ECO:0000313" key="2">
    <source>
        <dbReference type="EMBL" id="KAG0001468.1"/>
    </source>
</evidence>